<keyword evidence="2" id="KW-1185">Reference proteome</keyword>
<organism evidence="1 2">
    <name type="scientific">Salinimicrobium marinum</name>
    <dbReference type="NCBI Taxonomy" id="680283"/>
    <lineage>
        <taxon>Bacteria</taxon>
        <taxon>Pseudomonadati</taxon>
        <taxon>Bacteroidota</taxon>
        <taxon>Flavobacteriia</taxon>
        <taxon>Flavobacteriales</taxon>
        <taxon>Flavobacteriaceae</taxon>
        <taxon>Salinimicrobium</taxon>
    </lineage>
</organism>
<dbReference type="RefSeq" id="WP_189605118.1">
    <property type="nucleotide sequence ID" value="NZ_BMXB01000011.1"/>
</dbReference>
<evidence type="ECO:0000313" key="1">
    <source>
        <dbReference type="EMBL" id="GHA42927.1"/>
    </source>
</evidence>
<sequence length="201" mass="23289">MPENKNLLLIFTRNPEPGKVKKRLASSIGDEPALEIYKFLLKHTSEITKDLPVHKEVYYSERIEKEDLWNETYGEKLQKGEDLGERMKNAFQNGFESGYRNIIIIGSDLFEITKDDLEEAFNALENSDYVIGPAKDGGYYLLGMKTLNLKLFKNKSWSTASVFEDTIKDINSKHITILEKRNDIDVFEDIRDVPVFQQFLK</sequence>
<protein>
    <recommendedName>
        <fullName evidence="3">Glycosyltransferase</fullName>
    </recommendedName>
</protein>
<dbReference type="Pfam" id="PF09837">
    <property type="entry name" value="DUF2064"/>
    <property type="match status" value="1"/>
</dbReference>
<dbReference type="Proteomes" id="UP000610456">
    <property type="component" value="Unassembled WGS sequence"/>
</dbReference>
<comment type="caution">
    <text evidence="1">The sequence shown here is derived from an EMBL/GenBank/DDBJ whole genome shotgun (WGS) entry which is preliminary data.</text>
</comment>
<evidence type="ECO:0000313" key="2">
    <source>
        <dbReference type="Proteomes" id="UP000610456"/>
    </source>
</evidence>
<reference evidence="1" key="2">
    <citation type="submission" date="2020-09" db="EMBL/GenBank/DDBJ databases">
        <authorList>
            <person name="Sun Q."/>
            <person name="Kim S."/>
        </authorList>
    </citation>
    <scope>NUCLEOTIDE SEQUENCE</scope>
    <source>
        <strain evidence="1">KCTC 12719</strain>
    </source>
</reference>
<dbReference type="PANTHER" id="PTHR36529:SF1">
    <property type="entry name" value="GLYCOSYLTRANSFERASE"/>
    <property type="match status" value="1"/>
</dbReference>
<name>A0A918SHD3_9FLAO</name>
<dbReference type="InterPro" id="IPR029044">
    <property type="entry name" value="Nucleotide-diphossugar_trans"/>
</dbReference>
<dbReference type="AlphaFoldDB" id="A0A918SHD3"/>
<dbReference type="SUPFAM" id="SSF53448">
    <property type="entry name" value="Nucleotide-diphospho-sugar transferases"/>
    <property type="match status" value="1"/>
</dbReference>
<dbReference type="NCBIfam" id="TIGR04282">
    <property type="entry name" value="glyco_like_cofC"/>
    <property type="match status" value="1"/>
</dbReference>
<dbReference type="InterPro" id="IPR018641">
    <property type="entry name" value="Trfase_1_rSAM/seldom-assoc"/>
</dbReference>
<gene>
    <name evidence="1" type="ORF">GCM10007103_25110</name>
</gene>
<proteinExistence type="predicted"/>
<reference evidence="1" key="1">
    <citation type="journal article" date="2014" name="Int. J. Syst. Evol. Microbiol.">
        <title>Complete genome sequence of Corynebacterium casei LMG S-19264T (=DSM 44701T), isolated from a smear-ripened cheese.</title>
        <authorList>
            <consortium name="US DOE Joint Genome Institute (JGI-PGF)"/>
            <person name="Walter F."/>
            <person name="Albersmeier A."/>
            <person name="Kalinowski J."/>
            <person name="Ruckert C."/>
        </authorList>
    </citation>
    <scope>NUCLEOTIDE SEQUENCE</scope>
    <source>
        <strain evidence="1">KCTC 12719</strain>
    </source>
</reference>
<dbReference type="EMBL" id="BMXB01000011">
    <property type="protein sequence ID" value="GHA42927.1"/>
    <property type="molecule type" value="Genomic_DNA"/>
</dbReference>
<evidence type="ECO:0008006" key="3">
    <source>
        <dbReference type="Google" id="ProtNLM"/>
    </source>
</evidence>
<dbReference type="PANTHER" id="PTHR36529">
    <property type="entry name" value="SLL1095 PROTEIN"/>
    <property type="match status" value="1"/>
</dbReference>
<dbReference type="Gene3D" id="3.90.550.10">
    <property type="entry name" value="Spore Coat Polysaccharide Biosynthesis Protein SpsA, Chain A"/>
    <property type="match status" value="1"/>
</dbReference>
<accession>A0A918SHD3</accession>